<organism evidence="2 3">
    <name type="scientific">Datura stramonium</name>
    <name type="common">Jimsonweed</name>
    <name type="synonym">Common thornapple</name>
    <dbReference type="NCBI Taxonomy" id="4076"/>
    <lineage>
        <taxon>Eukaryota</taxon>
        <taxon>Viridiplantae</taxon>
        <taxon>Streptophyta</taxon>
        <taxon>Embryophyta</taxon>
        <taxon>Tracheophyta</taxon>
        <taxon>Spermatophyta</taxon>
        <taxon>Magnoliopsida</taxon>
        <taxon>eudicotyledons</taxon>
        <taxon>Gunneridae</taxon>
        <taxon>Pentapetalae</taxon>
        <taxon>asterids</taxon>
        <taxon>lamiids</taxon>
        <taxon>Solanales</taxon>
        <taxon>Solanaceae</taxon>
        <taxon>Solanoideae</taxon>
        <taxon>Datureae</taxon>
        <taxon>Datura</taxon>
    </lineage>
</organism>
<accession>A0ABS8VJN4</accession>
<sequence>MLNKGKEIVAARKGFKRLRKGTKGSSSSTKGAPARILIDYHGSMHKRRSNMLLRIGLMKDTSHLSSPPFET</sequence>
<dbReference type="EMBL" id="JACEIK010004790">
    <property type="protein sequence ID" value="MCD9646432.1"/>
    <property type="molecule type" value="Genomic_DNA"/>
</dbReference>
<evidence type="ECO:0000313" key="2">
    <source>
        <dbReference type="EMBL" id="MCD9646432.1"/>
    </source>
</evidence>
<gene>
    <name evidence="2" type="ORF">HAX54_036254</name>
</gene>
<proteinExistence type="predicted"/>
<reference evidence="2 3" key="1">
    <citation type="journal article" date="2021" name="BMC Genomics">
        <title>Datura genome reveals duplications of psychoactive alkaloid biosynthetic genes and high mutation rate following tissue culture.</title>
        <authorList>
            <person name="Rajewski A."/>
            <person name="Carter-House D."/>
            <person name="Stajich J."/>
            <person name="Litt A."/>
        </authorList>
    </citation>
    <scope>NUCLEOTIDE SEQUENCE [LARGE SCALE GENOMIC DNA]</scope>
    <source>
        <strain evidence="2">AR-01</strain>
    </source>
</reference>
<dbReference type="Proteomes" id="UP000823775">
    <property type="component" value="Unassembled WGS sequence"/>
</dbReference>
<evidence type="ECO:0000313" key="3">
    <source>
        <dbReference type="Proteomes" id="UP000823775"/>
    </source>
</evidence>
<protein>
    <submittedName>
        <fullName evidence="2">Uncharacterized protein</fullName>
    </submittedName>
</protein>
<evidence type="ECO:0000256" key="1">
    <source>
        <dbReference type="SAM" id="MobiDB-lite"/>
    </source>
</evidence>
<comment type="caution">
    <text evidence="2">The sequence shown here is derived from an EMBL/GenBank/DDBJ whole genome shotgun (WGS) entry which is preliminary data.</text>
</comment>
<feature type="non-terminal residue" evidence="2">
    <location>
        <position position="71"/>
    </location>
</feature>
<keyword evidence="3" id="KW-1185">Reference proteome</keyword>
<feature type="region of interest" description="Disordered" evidence="1">
    <location>
        <begin position="14"/>
        <end position="33"/>
    </location>
</feature>
<name>A0ABS8VJN4_DATST</name>